<feature type="domain" description="DUF2914" evidence="2">
    <location>
        <begin position="281"/>
        <end position="347"/>
    </location>
</feature>
<comment type="caution">
    <text evidence="3">The sequence shown here is derived from an EMBL/GenBank/DDBJ whole genome shotgun (WGS) entry which is preliminary data.</text>
</comment>
<dbReference type="Pfam" id="PF11141">
    <property type="entry name" value="DUF2914"/>
    <property type="match status" value="1"/>
</dbReference>
<evidence type="ECO:0000256" key="1">
    <source>
        <dbReference type="SAM" id="Phobius"/>
    </source>
</evidence>
<organism evidence="3 4">
    <name type="scientific">Bacteriovorax antarcticus</name>
    <dbReference type="NCBI Taxonomy" id="3088717"/>
    <lineage>
        <taxon>Bacteria</taxon>
        <taxon>Pseudomonadati</taxon>
        <taxon>Bdellovibrionota</taxon>
        <taxon>Bacteriovoracia</taxon>
        <taxon>Bacteriovoracales</taxon>
        <taxon>Bacteriovoracaceae</taxon>
        <taxon>Bacteriovorax</taxon>
    </lineage>
</organism>
<keyword evidence="1" id="KW-0472">Membrane</keyword>
<proteinExistence type="predicted"/>
<keyword evidence="1" id="KW-0812">Transmembrane</keyword>
<feature type="transmembrane region" description="Helical" evidence="1">
    <location>
        <begin position="43"/>
        <end position="62"/>
    </location>
</feature>
<evidence type="ECO:0000259" key="2">
    <source>
        <dbReference type="Pfam" id="PF11141"/>
    </source>
</evidence>
<feature type="transmembrane region" description="Helical" evidence="1">
    <location>
        <begin position="138"/>
        <end position="156"/>
    </location>
</feature>
<keyword evidence="4" id="KW-1185">Reference proteome</keyword>
<keyword evidence="1" id="KW-1133">Transmembrane helix</keyword>
<feature type="transmembrane region" description="Helical" evidence="1">
    <location>
        <begin position="107"/>
        <end position="126"/>
    </location>
</feature>
<dbReference type="EMBL" id="JAYGJQ010000002">
    <property type="protein sequence ID" value="MEA9357216.1"/>
    <property type="molecule type" value="Genomic_DNA"/>
</dbReference>
<feature type="transmembrane region" description="Helical" evidence="1">
    <location>
        <begin position="20"/>
        <end position="37"/>
    </location>
</feature>
<reference evidence="3 4" key="1">
    <citation type="submission" date="2023-11" db="EMBL/GenBank/DDBJ databases">
        <title>A Novel Polar Bacteriovorax (B. antarcticus) Isolated from the Biocrust in Antarctica.</title>
        <authorList>
            <person name="Mun W."/>
            <person name="Choi S.Y."/>
            <person name="Mitchell R.J."/>
        </authorList>
    </citation>
    <scope>NUCLEOTIDE SEQUENCE [LARGE SCALE GENOMIC DNA]</scope>
    <source>
        <strain evidence="3 4">PP10</strain>
    </source>
</reference>
<feature type="transmembrane region" description="Helical" evidence="1">
    <location>
        <begin position="192"/>
        <end position="217"/>
    </location>
</feature>
<dbReference type="InterPro" id="IPR022606">
    <property type="entry name" value="DUF2914"/>
</dbReference>
<evidence type="ECO:0000313" key="3">
    <source>
        <dbReference type="EMBL" id="MEA9357216.1"/>
    </source>
</evidence>
<evidence type="ECO:0000313" key="4">
    <source>
        <dbReference type="Proteomes" id="UP001302274"/>
    </source>
</evidence>
<protein>
    <submittedName>
        <fullName evidence="3">DUF2914 domain-containing protein</fullName>
    </submittedName>
</protein>
<name>A0ABU5VVZ4_9BACT</name>
<dbReference type="RefSeq" id="WP_323577128.1">
    <property type="nucleotide sequence ID" value="NZ_JAYGJQ010000002.1"/>
</dbReference>
<feature type="transmembrane region" description="Helical" evidence="1">
    <location>
        <begin position="83"/>
        <end position="101"/>
    </location>
</feature>
<accession>A0ABU5VVZ4</accession>
<dbReference type="Proteomes" id="UP001302274">
    <property type="component" value="Unassembled WGS sequence"/>
</dbReference>
<feature type="transmembrane region" description="Helical" evidence="1">
    <location>
        <begin position="162"/>
        <end position="180"/>
    </location>
</feature>
<sequence length="363" mass="42287">MKWTEQFSEFRKKNEAKLDITFFICGFVFDAWMVAFPDEPLVILQQALYLFIIAMLIHYELLFRLEKWHPSNFAVKIWPYQNFALHFCLGTLLNVYSLFYIKSASIFSSAAFLFLMILMIFMNELPFVKKSTKVNLKVGLYSICLFSFFSIVYPLIFGFIGLVPFCFSVLSTLAILFVQLRSLRNLVTEPGLLFHAIFAPVVTVVIIFTSFFFLGLIPPVPLSVKEQGIYHKLEKRDSHYYLYAEMDENSFWDFGKTTFHAEPGDKIYFYSQIFSPGRISDKVIVHWFRKNNKGDWENMDKVPVAIRGGREEGFRAFTFKSNFDAGEWKILVETSSGAEISRLYFNVVKVDQAPSRTFKVLER</sequence>
<gene>
    <name evidence="3" type="ORF">SHI21_13410</name>
</gene>